<keyword evidence="2" id="KW-1185">Reference proteome</keyword>
<sequence length="419" mass="46231">MVGSLLPYNPVDRPLSASRPALTNPWQTVDIARQLAEEHAASGRALRLGHDFGRIEVAVTEVYAALTVAYGPVVRPSVHEIYTRVGCRERRAQYALRALQRAGLLYQHADGCMVRDENGDMQRLAAEYELRVPLAYLERAQVMDELDETVDRDRLDLYLDAAANARALLSGFAEEAPATGAPLVDQAQEVRLNAPVDNPCTPFLGLLSMKRSGSSSPTECPQKRNFPRENLYERELSPLPLEHPRTRRGYALARKLVERAPRWRAVPLPSLAAALEPLAARSWTAFQVDRAAETYGQVSSSSGLYRVLQAVVAFVIGDDHRRQGRVSRMTVRIVEAALAAEHGPPVWSDTSTAAQTAYGIAAEARARSRQRKTSPAGWDRLIELTDPEAAVAAARSARIHARARHRAASERARRSDGHC</sequence>
<protein>
    <submittedName>
        <fullName evidence="1">Uncharacterized protein</fullName>
    </submittedName>
</protein>
<gene>
    <name evidence="1" type="ORF">Asi02nite_76340</name>
</gene>
<dbReference type="EMBL" id="BONE01000119">
    <property type="protein sequence ID" value="GIF78116.1"/>
    <property type="molecule type" value="Genomic_DNA"/>
</dbReference>
<accession>A0ABQ4D3K5</accession>
<proteinExistence type="predicted"/>
<name>A0ABQ4D3K5_9ACTN</name>
<dbReference type="Proteomes" id="UP000604117">
    <property type="component" value="Unassembled WGS sequence"/>
</dbReference>
<reference evidence="1 2" key="1">
    <citation type="submission" date="2021-01" db="EMBL/GenBank/DDBJ databases">
        <title>Whole genome shotgun sequence of Asanoa siamensis NBRC 107932.</title>
        <authorList>
            <person name="Komaki H."/>
            <person name="Tamura T."/>
        </authorList>
    </citation>
    <scope>NUCLEOTIDE SEQUENCE [LARGE SCALE GENOMIC DNA]</scope>
    <source>
        <strain evidence="1 2">NBRC 107932</strain>
    </source>
</reference>
<comment type="caution">
    <text evidence="1">The sequence shown here is derived from an EMBL/GenBank/DDBJ whole genome shotgun (WGS) entry which is preliminary data.</text>
</comment>
<evidence type="ECO:0000313" key="1">
    <source>
        <dbReference type="EMBL" id="GIF78116.1"/>
    </source>
</evidence>
<evidence type="ECO:0000313" key="2">
    <source>
        <dbReference type="Proteomes" id="UP000604117"/>
    </source>
</evidence>
<organism evidence="1 2">
    <name type="scientific">Asanoa siamensis</name>
    <dbReference type="NCBI Taxonomy" id="926357"/>
    <lineage>
        <taxon>Bacteria</taxon>
        <taxon>Bacillati</taxon>
        <taxon>Actinomycetota</taxon>
        <taxon>Actinomycetes</taxon>
        <taxon>Micromonosporales</taxon>
        <taxon>Micromonosporaceae</taxon>
        <taxon>Asanoa</taxon>
    </lineage>
</organism>